<evidence type="ECO:0000313" key="2">
    <source>
        <dbReference type="Proteomes" id="UP000821865"/>
    </source>
</evidence>
<name>A0ACB8DUJ5_DERSI</name>
<proteinExistence type="predicted"/>
<accession>A0ACB8DUJ5</accession>
<evidence type="ECO:0000313" key="1">
    <source>
        <dbReference type="EMBL" id="KAH7978021.1"/>
    </source>
</evidence>
<gene>
    <name evidence="1" type="ORF">HPB49_004248</name>
</gene>
<organism evidence="1 2">
    <name type="scientific">Dermacentor silvarum</name>
    <name type="common">Tick</name>
    <dbReference type="NCBI Taxonomy" id="543639"/>
    <lineage>
        <taxon>Eukaryota</taxon>
        <taxon>Metazoa</taxon>
        <taxon>Ecdysozoa</taxon>
        <taxon>Arthropoda</taxon>
        <taxon>Chelicerata</taxon>
        <taxon>Arachnida</taxon>
        <taxon>Acari</taxon>
        <taxon>Parasitiformes</taxon>
        <taxon>Ixodida</taxon>
        <taxon>Ixodoidea</taxon>
        <taxon>Ixodidae</taxon>
        <taxon>Rhipicephalinae</taxon>
        <taxon>Dermacentor</taxon>
    </lineage>
</organism>
<comment type="caution">
    <text evidence="1">The sequence shown here is derived from an EMBL/GenBank/DDBJ whole genome shotgun (WGS) entry which is preliminary data.</text>
</comment>
<reference evidence="1" key="1">
    <citation type="submission" date="2020-05" db="EMBL/GenBank/DDBJ databases">
        <title>Large-scale comparative analyses of tick genomes elucidate their genetic diversity and vector capacities.</title>
        <authorList>
            <person name="Jia N."/>
            <person name="Wang J."/>
            <person name="Shi W."/>
            <person name="Du L."/>
            <person name="Sun Y."/>
            <person name="Zhan W."/>
            <person name="Jiang J."/>
            <person name="Wang Q."/>
            <person name="Zhang B."/>
            <person name="Ji P."/>
            <person name="Sakyi L.B."/>
            <person name="Cui X."/>
            <person name="Yuan T."/>
            <person name="Jiang B."/>
            <person name="Yang W."/>
            <person name="Lam T.T.-Y."/>
            <person name="Chang Q."/>
            <person name="Ding S."/>
            <person name="Wang X."/>
            <person name="Zhu J."/>
            <person name="Ruan X."/>
            <person name="Zhao L."/>
            <person name="Wei J."/>
            <person name="Que T."/>
            <person name="Du C."/>
            <person name="Cheng J."/>
            <person name="Dai P."/>
            <person name="Han X."/>
            <person name="Huang E."/>
            <person name="Gao Y."/>
            <person name="Liu J."/>
            <person name="Shao H."/>
            <person name="Ye R."/>
            <person name="Li L."/>
            <person name="Wei W."/>
            <person name="Wang X."/>
            <person name="Wang C."/>
            <person name="Yang T."/>
            <person name="Huo Q."/>
            <person name="Li W."/>
            <person name="Guo W."/>
            <person name="Chen H."/>
            <person name="Zhou L."/>
            <person name="Ni X."/>
            <person name="Tian J."/>
            <person name="Zhou Y."/>
            <person name="Sheng Y."/>
            <person name="Liu T."/>
            <person name="Pan Y."/>
            <person name="Xia L."/>
            <person name="Li J."/>
            <person name="Zhao F."/>
            <person name="Cao W."/>
        </authorList>
    </citation>
    <scope>NUCLEOTIDE SEQUENCE</scope>
    <source>
        <strain evidence="1">Dsil-2018</strain>
    </source>
</reference>
<keyword evidence="2" id="KW-1185">Reference proteome</keyword>
<dbReference type="Proteomes" id="UP000821865">
    <property type="component" value="Chromosome 1"/>
</dbReference>
<protein>
    <submittedName>
        <fullName evidence="1">Uncharacterized protein</fullName>
    </submittedName>
</protein>
<dbReference type="EMBL" id="CM023470">
    <property type="protein sequence ID" value="KAH7978021.1"/>
    <property type="molecule type" value="Genomic_DNA"/>
</dbReference>
<sequence>MCARGEMEVAERVCQREVNRPARVANNEEAETPRNWVRWFILARAPVPFSCSSEPVVRIGGGGSAVPALWQLGLHWDCAPGLGPAREVDAGFLRILYCSHHTAGEGDRFWVAAAQQRKHHDRDLVAQAIRQFGPQGQDRKRDDDGMTRRRFHLGRALKAPATDMSMPPLEVTLFAAVFLFAAFTLWATRRRHKQGRLRRYGIPGPEPSLFFGNYMELKKDRIKVMEQWAQKYGKVYGFYEGEVAKVVIGDVNIAKEIFVKRAHEFTDRPPMVTDIECILNSLIGLKGDEWKTVRNLLNPSFTSVKMKLMLDIIHHCSDTLVEIVSHQVSANGCADVNLSKLCQGVSMDVITKCSLGWQSGCQKNPDDPVISTIKKILWNSGNLINDVCILVPSLGTVMSYIFPLLSYGRLFTQMQDNLHQVLKLRKSGTSAAADIVQLMVEAQKNASSTNGVQNGTVTSASSAIRLKTSFIKDTHIVSNCFVFLVAGYETTASTLAFALYELARHPEEQRRLHDELMSAFPDKDVLSYEDLQALKRLDAVIRECLRLYPPLVLVTSRVCAKDTPLASGYIIPKGSHVILPTWNVLHDPDLWADPYDFDPDRFSEKLEGERLAASGVVFGFGPRECIGKRLAQLELKAVLSKLIRKYKFSVCGETEITMKVKVPLINVFPERDIVLGVEARRPQKA</sequence>